<dbReference type="Proteomes" id="UP001148662">
    <property type="component" value="Unassembled WGS sequence"/>
</dbReference>
<name>A0ACC1RKZ2_9APHY</name>
<evidence type="ECO:0000313" key="1">
    <source>
        <dbReference type="EMBL" id="KAJ3521072.1"/>
    </source>
</evidence>
<keyword evidence="2" id="KW-1185">Reference proteome</keyword>
<sequence>MTSPTAADAENATAYSTESTAGESSRNTYSHPIWVPPSYDVTSSPSLLHTRTISQQGASSTNFARWAKWCPDGSTALAQCENASLEYIDFPHEALSPAPDISSLAHRSTSFPQPAPILDFVWYPRATCTDPASFCFVASVRECPVKLLDAADGRLRASYKIVDHRERQIAPHSLAFNPLSTKLYCGFEDAIEVFDVGYPGEGTRLRIISSLTFSSDMSSGLYAAGSFSPSAPTSSNIALFTEVSGEVPVMYVGDEDSARGFGIRSSVSQLMFNPLRPYLLYASFRRETSIFCWDIRGDVGHPIEVFDSAAPPRGGHSATHDAADVPDSKRKVAATNQRLRFDMDISGSWLGVGDQDGGIAIFSLHSAAEGEARADAASSRSVTSPALKFKAHNDAVGSVAFHPLRPLVLSVSGSRHFDTADSEDLSEEDGSDSDQDGERSASPRVPVRIKPKSSAPVPQDTTAKLWDFTHAS</sequence>
<accession>A0ACC1RKZ2</accession>
<dbReference type="EMBL" id="JANHOG010002673">
    <property type="protein sequence ID" value="KAJ3521072.1"/>
    <property type="molecule type" value="Genomic_DNA"/>
</dbReference>
<comment type="caution">
    <text evidence="1">The sequence shown here is derived from an EMBL/GenBank/DDBJ whole genome shotgun (WGS) entry which is preliminary data.</text>
</comment>
<protein>
    <submittedName>
        <fullName evidence="1">Uncharacterized protein</fullName>
    </submittedName>
</protein>
<evidence type="ECO:0000313" key="2">
    <source>
        <dbReference type="Proteomes" id="UP001148662"/>
    </source>
</evidence>
<reference evidence="1" key="1">
    <citation type="submission" date="2022-07" db="EMBL/GenBank/DDBJ databases">
        <title>Genome Sequence of Phlebia brevispora.</title>
        <authorList>
            <person name="Buettner E."/>
        </authorList>
    </citation>
    <scope>NUCLEOTIDE SEQUENCE</scope>
    <source>
        <strain evidence="1">MPL23</strain>
    </source>
</reference>
<proteinExistence type="predicted"/>
<organism evidence="1 2">
    <name type="scientific">Phlebia brevispora</name>
    <dbReference type="NCBI Taxonomy" id="194682"/>
    <lineage>
        <taxon>Eukaryota</taxon>
        <taxon>Fungi</taxon>
        <taxon>Dikarya</taxon>
        <taxon>Basidiomycota</taxon>
        <taxon>Agaricomycotina</taxon>
        <taxon>Agaricomycetes</taxon>
        <taxon>Polyporales</taxon>
        <taxon>Meruliaceae</taxon>
        <taxon>Phlebia</taxon>
    </lineage>
</organism>
<gene>
    <name evidence="1" type="ORF">NM688_g9070</name>
</gene>